<name>A0AAV9MT86_9EURO</name>
<dbReference type="EMBL" id="JAVRRD010000042">
    <property type="protein sequence ID" value="KAK5044833.1"/>
    <property type="molecule type" value="Genomic_DNA"/>
</dbReference>
<gene>
    <name evidence="2" type="ORF">LTR84_010371</name>
</gene>
<dbReference type="Proteomes" id="UP001358417">
    <property type="component" value="Unassembled WGS sequence"/>
</dbReference>
<keyword evidence="1" id="KW-1133">Transmembrane helix</keyword>
<comment type="caution">
    <text evidence="2">The sequence shown here is derived from an EMBL/GenBank/DDBJ whole genome shotgun (WGS) entry which is preliminary data.</text>
</comment>
<proteinExistence type="predicted"/>
<feature type="transmembrane region" description="Helical" evidence="1">
    <location>
        <begin position="12"/>
        <end position="37"/>
    </location>
</feature>
<keyword evidence="1" id="KW-0472">Membrane</keyword>
<accession>A0AAV9MT86</accession>
<dbReference type="RefSeq" id="XP_064700483.1">
    <property type="nucleotide sequence ID" value="XM_064853908.1"/>
</dbReference>
<protein>
    <submittedName>
        <fullName evidence="2">Uncharacterized protein</fullName>
    </submittedName>
</protein>
<keyword evidence="1" id="KW-0812">Transmembrane</keyword>
<evidence type="ECO:0000313" key="3">
    <source>
        <dbReference type="Proteomes" id="UP001358417"/>
    </source>
</evidence>
<dbReference type="GeneID" id="89978529"/>
<dbReference type="AlphaFoldDB" id="A0AAV9MT86"/>
<organism evidence="2 3">
    <name type="scientific">Exophiala bonariae</name>
    <dbReference type="NCBI Taxonomy" id="1690606"/>
    <lineage>
        <taxon>Eukaryota</taxon>
        <taxon>Fungi</taxon>
        <taxon>Dikarya</taxon>
        <taxon>Ascomycota</taxon>
        <taxon>Pezizomycotina</taxon>
        <taxon>Eurotiomycetes</taxon>
        <taxon>Chaetothyriomycetidae</taxon>
        <taxon>Chaetothyriales</taxon>
        <taxon>Herpotrichiellaceae</taxon>
        <taxon>Exophiala</taxon>
    </lineage>
</organism>
<evidence type="ECO:0000256" key="1">
    <source>
        <dbReference type="SAM" id="Phobius"/>
    </source>
</evidence>
<sequence>MSSADDDSSTPSISPSIIVGIVILSAAVVVIIAASVFRFYSRSGNKNAFDDNNSDLDLFNPNQVRPASQVARMKEVRWINNMYAWERGRQARLEIGELRPTTMFGGNRQGEARVWDEWSVCKNREVNSFPFLTCLARTDKNQSTMAHQAGDHSNASQFYNVDDLYAQASHQRLSQATSVLLPPQPGFFHANQGRRDSRLRFSEVPPSSLAPHQEHRGPIMVPINEQGGRMARHDEDINTDIAVVDDSPTPRPSGINNNTNQREHIMEDLAAGLGVGLGFGHGSGYGFGYGADNSNGNHEAMQNNQRVNGMRVPTMVLAPPPVRR</sequence>
<evidence type="ECO:0000313" key="2">
    <source>
        <dbReference type="EMBL" id="KAK5044833.1"/>
    </source>
</evidence>
<reference evidence="2 3" key="1">
    <citation type="submission" date="2023-08" db="EMBL/GenBank/DDBJ databases">
        <title>Black Yeasts Isolated from many extreme environments.</title>
        <authorList>
            <person name="Coleine C."/>
            <person name="Stajich J.E."/>
            <person name="Selbmann L."/>
        </authorList>
    </citation>
    <scope>NUCLEOTIDE SEQUENCE [LARGE SCALE GENOMIC DNA]</scope>
    <source>
        <strain evidence="2 3">CCFEE 5792</strain>
    </source>
</reference>
<keyword evidence="3" id="KW-1185">Reference proteome</keyword>